<protein>
    <submittedName>
        <fullName evidence="4">Efflux RND transporter periplasmic adaptor subunit</fullName>
    </submittedName>
</protein>
<dbReference type="InterPro" id="IPR006143">
    <property type="entry name" value="RND_pump_MFP"/>
</dbReference>
<dbReference type="EMBL" id="JBDLBR010000004">
    <property type="protein sequence ID" value="MEN7538219.1"/>
    <property type="molecule type" value="Genomic_DNA"/>
</dbReference>
<reference evidence="4 5" key="1">
    <citation type="submission" date="2024-05" db="EMBL/GenBank/DDBJ databases">
        <authorList>
            <person name="Park S."/>
        </authorList>
    </citation>
    <scope>NUCLEOTIDE SEQUENCE [LARGE SCALE GENOMIC DNA]</scope>
    <source>
        <strain evidence="4 5">DGU5</strain>
    </source>
</reference>
<feature type="coiled-coil region" evidence="2">
    <location>
        <begin position="98"/>
        <end position="125"/>
    </location>
</feature>
<proteinExistence type="inferred from homology"/>
<comment type="similarity">
    <text evidence="1">Belongs to the membrane fusion protein (MFP) (TC 8.A.1) family.</text>
</comment>
<dbReference type="Proteomes" id="UP001484535">
    <property type="component" value="Unassembled WGS sequence"/>
</dbReference>
<gene>
    <name evidence="4" type="ORF">ABDJ38_13635</name>
</gene>
<keyword evidence="2" id="KW-0175">Coiled coil</keyword>
<dbReference type="Pfam" id="PF25973">
    <property type="entry name" value="BSH_CzcB"/>
    <property type="match status" value="1"/>
</dbReference>
<organism evidence="4 5">
    <name type="scientific">Aurantiacibacter flavus</name>
    <dbReference type="NCBI Taxonomy" id="3145232"/>
    <lineage>
        <taxon>Bacteria</taxon>
        <taxon>Pseudomonadati</taxon>
        <taxon>Pseudomonadota</taxon>
        <taxon>Alphaproteobacteria</taxon>
        <taxon>Sphingomonadales</taxon>
        <taxon>Erythrobacteraceae</taxon>
        <taxon>Aurantiacibacter</taxon>
    </lineage>
</organism>
<evidence type="ECO:0000313" key="5">
    <source>
        <dbReference type="Proteomes" id="UP001484535"/>
    </source>
</evidence>
<accession>A0ABV0CZC6</accession>
<evidence type="ECO:0000256" key="2">
    <source>
        <dbReference type="SAM" id="Coils"/>
    </source>
</evidence>
<feature type="domain" description="CzcB-like barrel-sandwich hybrid" evidence="3">
    <location>
        <begin position="65"/>
        <end position="192"/>
    </location>
</feature>
<name>A0ABV0CZC6_9SPHN</name>
<dbReference type="Gene3D" id="2.40.50.100">
    <property type="match status" value="1"/>
</dbReference>
<sequence length="356" mass="37794">MNPTYKFRPTRLATPAAALLAILLNGCSEPKAESSDPLPVEVAVVRPVSASATISAIGTVARRREAELAFRVPGTLLSLHVDAGDHIRRGQVIGRLDATEMEARFASAESDVEQAQRTADRYAKLAETGAVARYVYQDALTRLDQMRAARRQAAFDLRSTTLVSPVRGVVLERIRQAGETLGAGETVISVADIRSPMIVRVPLAPTKAAHLQTGDRASAHFDISPESVAGRVTRIGREASGITGTIEVEVTLAETAGLNSGMLGTVVLEAKRAEVITVPDAVRIPIEALVMSDDRAGAFTIEGEQAHAKLVRLRFLRFDGEDAVVSGLSEGVSVITAGAGYVKNGQPVLISGEMPE</sequence>
<dbReference type="NCBIfam" id="TIGR01730">
    <property type="entry name" value="RND_mfp"/>
    <property type="match status" value="1"/>
</dbReference>
<dbReference type="PANTHER" id="PTHR30469:SF15">
    <property type="entry name" value="HLYD FAMILY OF SECRETION PROTEINS"/>
    <property type="match status" value="1"/>
</dbReference>
<dbReference type="Gene3D" id="2.40.420.20">
    <property type="match status" value="1"/>
</dbReference>
<dbReference type="InterPro" id="IPR058647">
    <property type="entry name" value="BSH_CzcB-like"/>
</dbReference>
<evidence type="ECO:0000313" key="4">
    <source>
        <dbReference type="EMBL" id="MEN7538219.1"/>
    </source>
</evidence>
<comment type="caution">
    <text evidence="4">The sequence shown here is derived from an EMBL/GenBank/DDBJ whole genome shotgun (WGS) entry which is preliminary data.</text>
</comment>
<dbReference type="Gene3D" id="1.10.287.470">
    <property type="entry name" value="Helix hairpin bin"/>
    <property type="match status" value="1"/>
</dbReference>
<dbReference type="SUPFAM" id="SSF111369">
    <property type="entry name" value="HlyD-like secretion proteins"/>
    <property type="match status" value="1"/>
</dbReference>
<dbReference type="PANTHER" id="PTHR30469">
    <property type="entry name" value="MULTIDRUG RESISTANCE PROTEIN MDTA"/>
    <property type="match status" value="1"/>
</dbReference>
<evidence type="ECO:0000256" key="1">
    <source>
        <dbReference type="ARBA" id="ARBA00009477"/>
    </source>
</evidence>
<keyword evidence="5" id="KW-1185">Reference proteome</keyword>
<dbReference type="RefSeq" id="WP_346785669.1">
    <property type="nucleotide sequence ID" value="NZ_JBDLBR010000004.1"/>
</dbReference>
<dbReference type="Gene3D" id="2.40.30.170">
    <property type="match status" value="1"/>
</dbReference>
<evidence type="ECO:0000259" key="3">
    <source>
        <dbReference type="Pfam" id="PF25973"/>
    </source>
</evidence>